<dbReference type="PRINTS" id="PR00035">
    <property type="entry name" value="HTHGNTR"/>
</dbReference>
<name>A0A3D9HZ57_9BACL</name>
<evidence type="ECO:0000256" key="1">
    <source>
        <dbReference type="ARBA" id="ARBA00023015"/>
    </source>
</evidence>
<evidence type="ECO:0000313" key="6">
    <source>
        <dbReference type="Proteomes" id="UP000256977"/>
    </source>
</evidence>
<dbReference type="InterPro" id="IPR036390">
    <property type="entry name" value="WH_DNA-bd_sf"/>
</dbReference>
<dbReference type="EMBL" id="QRDZ01000047">
    <property type="protein sequence ID" value="RED54651.1"/>
    <property type="molecule type" value="Genomic_DNA"/>
</dbReference>
<dbReference type="PANTHER" id="PTHR43537:SF5">
    <property type="entry name" value="UXU OPERON TRANSCRIPTIONAL REGULATOR"/>
    <property type="match status" value="1"/>
</dbReference>
<reference evidence="5 6" key="1">
    <citation type="submission" date="2018-07" db="EMBL/GenBank/DDBJ databases">
        <title>Genomic Encyclopedia of Type Strains, Phase III (KMG-III): the genomes of soil and plant-associated and newly described type strains.</title>
        <authorList>
            <person name="Whitman W."/>
        </authorList>
    </citation>
    <scope>NUCLEOTIDE SEQUENCE [LARGE SCALE GENOMIC DNA]</scope>
    <source>
        <strain evidence="5 6">CECT 7287</strain>
    </source>
</reference>
<dbReference type="Pfam" id="PF00392">
    <property type="entry name" value="GntR"/>
    <property type="match status" value="1"/>
</dbReference>
<dbReference type="InterPro" id="IPR000524">
    <property type="entry name" value="Tscrpt_reg_HTH_GntR"/>
</dbReference>
<dbReference type="InterPro" id="IPR008920">
    <property type="entry name" value="TF_FadR/GntR_C"/>
</dbReference>
<dbReference type="GO" id="GO:0003677">
    <property type="term" value="F:DNA binding"/>
    <property type="evidence" value="ECO:0007669"/>
    <property type="project" value="UniProtKB-KW"/>
</dbReference>
<dbReference type="SUPFAM" id="SSF48008">
    <property type="entry name" value="GntR ligand-binding domain-like"/>
    <property type="match status" value="1"/>
</dbReference>
<evidence type="ECO:0000313" key="5">
    <source>
        <dbReference type="EMBL" id="RED54651.1"/>
    </source>
</evidence>
<dbReference type="CDD" id="cd07377">
    <property type="entry name" value="WHTH_GntR"/>
    <property type="match status" value="1"/>
</dbReference>
<sequence>MAKFESIKKITVTEQIMEQIASLITSGNLQPGEQLPPERDLAVELGVTRGRIREALRALSLVGLVTIKAGEGTFVSLKEMPIPGETIAWMFHKEIDNLDEVYAARKLIESAIYMSAVDHMEESEYAPLESMLDELVALSDTGTPEKLAGLLDHIDIYVGDRCGNQIYAKLMQTIIHLRRQTSLKLLSVPGAAKTGAENRQRIVEQMKAGNKSAASQALSAFFSQSHRFYRKIGE</sequence>
<dbReference type="Gene3D" id="1.10.10.10">
    <property type="entry name" value="Winged helix-like DNA-binding domain superfamily/Winged helix DNA-binding domain"/>
    <property type="match status" value="1"/>
</dbReference>
<protein>
    <submittedName>
        <fullName evidence="5">GntR family transcriptional regulator</fullName>
    </submittedName>
</protein>
<keyword evidence="3" id="KW-0804">Transcription</keyword>
<dbReference type="RefSeq" id="WP_116065404.1">
    <property type="nucleotide sequence ID" value="NZ_QRDZ01000047.1"/>
</dbReference>
<dbReference type="PROSITE" id="PS50949">
    <property type="entry name" value="HTH_GNTR"/>
    <property type="match status" value="1"/>
</dbReference>
<keyword evidence="2" id="KW-0238">DNA-binding</keyword>
<evidence type="ECO:0000256" key="2">
    <source>
        <dbReference type="ARBA" id="ARBA00023125"/>
    </source>
</evidence>
<dbReference type="PANTHER" id="PTHR43537">
    <property type="entry name" value="TRANSCRIPTIONAL REGULATOR, GNTR FAMILY"/>
    <property type="match status" value="1"/>
</dbReference>
<dbReference type="Gene3D" id="1.20.120.530">
    <property type="entry name" value="GntR ligand-binding domain-like"/>
    <property type="match status" value="1"/>
</dbReference>
<keyword evidence="6" id="KW-1185">Reference proteome</keyword>
<proteinExistence type="predicted"/>
<evidence type="ECO:0000259" key="4">
    <source>
        <dbReference type="PROSITE" id="PS50949"/>
    </source>
</evidence>
<dbReference type="GO" id="GO:0003700">
    <property type="term" value="F:DNA-binding transcription factor activity"/>
    <property type="evidence" value="ECO:0007669"/>
    <property type="project" value="InterPro"/>
</dbReference>
<dbReference type="InterPro" id="IPR036388">
    <property type="entry name" value="WH-like_DNA-bd_sf"/>
</dbReference>
<feature type="domain" description="HTH gntR-type" evidence="4">
    <location>
        <begin position="10"/>
        <end position="78"/>
    </location>
</feature>
<dbReference type="SMART" id="SM00345">
    <property type="entry name" value="HTH_GNTR"/>
    <property type="match status" value="1"/>
</dbReference>
<dbReference type="OrthoDB" id="214086at2"/>
<gene>
    <name evidence="5" type="ORF">DFP98_14713</name>
</gene>
<organism evidence="5 6">
    <name type="scientific">Cohnella phaseoli</name>
    <dbReference type="NCBI Taxonomy" id="456490"/>
    <lineage>
        <taxon>Bacteria</taxon>
        <taxon>Bacillati</taxon>
        <taxon>Bacillota</taxon>
        <taxon>Bacilli</taxon>
        <taxon>Bacillales</taxon>
        <taxon>Paenibacillaceae</taxon>
        <taxon>Cohnella</taxon>
    </lineage>
</organism>
<keyword evidence="1" id="KW-0805">Transcription regulation</keyword>
<comment type="caution">
    <text evidence="5">The sequence shown here is derived from an EMBL/GenBank/DDBJ whole genome shotgun (WGS) entry which is preliminary data.</text>
</comment>
<dbReference type="SUPFAM" id="SSF46785">
    <property type="entry name" value="Winged helix' DNA-binding domain"/>
    <property type="match status" value="1"/>
</dbReference>
<accession>A0A3D9HZ57</accession>
<dbReference type="AlphaFoldDB" id="A0A3D9HZ57"/>
<dbReference type="Pfam" id="PF07729">
    <property type="entry name" value="FCD"/>
    <property type="match status" value="1"/>
</dbReference>
<dbReference type="InterPro" id="IPR011711">
    <property type="entry name" value="GntR_C"/>
</dbReference>
<evidence type="ECO:0000256" key="3">
    <source>
        <dbReference type="ARBA" id="ARBA00023163"/>
    </source>
</evidence>
<dbReference type="Proteomes" id="UP000256977">
    <property type="component" value="Unassembled WGS sequence"/>
</dbReference>